<name>A0AAV0BTW0_PHAPC</name>
<evidence type="ECO:0000313" key="2">
    <source>
        <dbReference type="Proteomes" id="UP001153365"/>
    </source>
</evidence>
<reference evidence="1" key="1">
    <citation type="submission" date="2022-06" db="EMBL/GenBank/DDBJ databases">
        <authorList>
            <consortium name="SYNGENTA / RWTH Aachen University"/>
        </authorList>
    </citation>
    <scope>NUCLEOTIDE SEQUENCE</scope>
</reference>
<evidence type="ECO:0000313" key="1">
    <source>
        <dbReference type="EMBL" id="CAH7689880.1"/>
    </source>
</evidence>
<proteinExistence type="predicted"/>
<gene>
    <name evidence="1" type="ORF">PPACK8108_LOCUS25049</name>
</gene>
<protein>
    <recommendedName>
        <fullName evidence="3">DDE Tnp4 domain-containing protein</fullName>
    </recommendedName>
</protein>
<keyword evidence="2" id="KW-1185">Reference proteome</keyword>
<dbReference type="Proteomes" id="UP001153365">
    <property type="component" value="Unassembled WGS sequence"/>
</dbReference>
<organism evidence="1 2">
    <name type="scientific">Phakopsora pachyrhizi</name>
    <name type="common">Asian soybean rust disease fungus</name>
    <dbReference type="NCBI Taxonomy" id="170000"/>
    <lineage>
        <taxon>Eukaryota</taxon>
        <taxon>Fungi</taxon>
        <taxon>Dikarya</taxon>
        <taxon>Basidiomycota</taxon>
        <taxon>Pucciniomycotina</taxon>
        <taxon>Pucciniomycetes</taxon>
        <taxon>Pucciniales</taxon>
        <taxon>Phakopsoraceae</taxon>
        <taxon>Phakopsora</taxon>
    </lineage>
</organism>
<sequence length="208" mass="23442">MPSTHSCRGQLTQTIRELEIGNLMESESNSDLEDEILLLNDLYTKYYVAPQALKNHTLLKVAVGLSFLGFNGNGTAVGNIQIIFGVIESTVVLYTKWVIQAIHNSNGHTVKWPSKEERKESSQVMQMELFPNCVGELIMNNVGSRDTVVKEYEKTETEEEQKDLKLANVVVPALQVSTYTTEEKVTFNTKVAKSHVQIEHCIRILKGW</sequence>
<accession>A0AAV0BTW0</accession>
<evidence type="ECO:0008006" key="3">
    <source>
        <dbReference type="Google" id="ProtNLM"/>
    </source>
</evidence>
<dbReference type="EMBL" id="CALTRL010006149">
    <property type="protein sequence ID" value="CAH7689880.1"/>
    <property type="molecule type" value="Genomic_DNA"/>
</dbReference>
<dbReference type="AlphaFoldDB" id="A0AAV0BTW0"/>
<comment type="caution">
    <text evidence="1">The sequence shown here is derived from an EMBL/GenBank/DDBJ whole genome shotgun (WGS) entry which is preliminary data.</text>
</comment>